<dbReference type="GO" id="GO:0004222">
    <property type="term" value="F:metalloendopeptidase activity"/>
    <property type="evidence" value="ECO:0007669"/>
    <property type="project" value="InterPro"/>
</dbReference>
<evidence type="ECO:0000256" key="2">
    <source>
        <dbReference type="ARBA" id="ARBA00022670"/>
    </source>
</evidence>
<feature type="transmembrane region" description="Helical" evidence="7">
    <location>
        <begin position="675"/>
        <end position="697"/>
    </location>
</feature>
<dbReference type="InterPro" id="IPR001915">
    <property type="entry name" value="Peptidase_M48"/>
</dbReference>
<feature type="transmembrane region" description="Helical" evidence="7">
    <location>
        <begin position="642"/>
        <end position="663"/>
    </location>
</feature>
<dbReference type="EMBL" id="STGY01000037">
    <property type="protein sequence ID" value="THV41897.1"/>
    <property type="molecule type" value="Genomic_DNA"/>
</dbReference>
<protein>
    <recommendedName>
        <fullName evidence="8">Peptidase M48 domain-containing protein</fullName>
    </recommendedName>
</protein>
<feature type="transmembrane region" description="Helical" evidence="7">
    <location>
        <begin position="220"/>
        <end position="242"/>
    </location>
</feature>
<evidence type="ECO:0000256" key="6">
    <source>
        <dbReference type="ARBA" id="ARBA00023049"/>
    </source>
</evidence>
<accession>A0A4S8QBL9</accession>
<feature type="transmembrane region" description="Helical" evidence="7">
    <location>
        <begin position="416"/>
        <end position="434"/>
    </location>
</feature>
<dbReference type="Gene3D" id="3.30.2010.10">
    <property type="entry name" value="Metalloproteases ('zincins'), catalytic domain"/>
    <property type="match status" value="1"/>
</dbReference>
<feature type="transmembrane region" description="Helical" evidence="7">
    <location>
        <begin position="454"/>
        <end position="472"/>
    </location>
</feature>
<sequence length="958" mass="102901">MTATPSRSRLDERTLVAGTTVRFVQLIVLILAASVGMASTMVQDADSPDSLGCFLAAGGNPENFSSASASQALLPQFESYTACEEGGSLQLPWWLGAVWPAVTVIAALALFFLIPKWITWRRHLRPLAEFEDADAVRKELDELAGLEKLPEIMVDPDPLRKNPLVFGRNGRPVVLVPELLLRRRRTDRTPSEMHRAVDPQAFKAVMLHEFAHIRNRDTTITYITVALWWAFAATVLVPFAAWRLYGLRFIGDSVSAQTDAMLLARDMSFAIVLSCVIYLVRVEVLRNREHYADLAARRSGADLTLLGRDGARPQGDRRRVRAALRRLWDTHPRPRERWEVLGDNRKLFAIRPLPILLTGIAAILIGDQVQAALAPVPWPQNLKEALVALVQAGLITGVVGIALWRQVVYAAATKSVQPSGISAGLWLGGGMVIAELLRERIYDFHWLPSHPEALGLLVAAAVVGCWWIARCAAMWISVWRAGSITAPALLVLIGGALALAAWIEWWQSIGAGYANGGLFNSQRAFEYVLQGLGIEAGRSSAVLSVYAALIIPFISLQLSPLTWAAVVALLVIPLLAWLSKPNSPDPLWIERKSDVVVNAPLPRLRSMLSAAMIGGAACTAVIIAASVSMHRQSGSQETNATILIYIAWSAAALIAGAAVSAVLVTARTGRHRFPLALVAALLALPVGVAGILGSAAADGCVTSTSVFVSDCGSMPLNAIWVPLSWLFPSVAVAAAAAATVVVAVGSVMTRAEPVPTARPSATRGRWLLARRLSVSTLCIVVVGIAVTAETLSGSEYSTSDPEVPTSGIFRTEEIPATPRVKALQLLAWDQYGGSDLLDRFLTSFEGIGEVVTAGLDAEPLENGRVVVDEDRLRPLCEEIAQLGADARDYFDIPDESVQEAWAPALDRVETAGSICVTAIDTGNSALGDRALAELAEAAELISAALVEFEERLQEGTSG</sequence>
<feature type="transmembrane region" description="Helical" evidence="7">
    <location>
        <begin position="725"/>
        <end position="747"/>
    </location>
</feature>
<evidence type="ECO:0000313" key="9">
    <source>
        <dbReference type="EMBL" id="THV41897.1"/>
    </source>
</evidence>
<feature type="transmembrane region" description="Helical" evidence="7">
    <location>
        <begin position="484"/>
        <end position="503"/>
    </location>
</feature>
<evidence type="ECO:0000259" key="8">
    <source>
        <dbReference type="Pfam" id="PF01435"/>
    </source>
</evidence>
<reference evidence="9 10" key="2">
    <citation type="submission" date="2019-05" db="EMBL/GenBank/DDBJ databases">
        <title>Glycomyces buryatensis sp. nov.</title>
        <authorList>
            <person name="Nikitina E."/>
        </authorList>
    </citation>
    <scope>NUCLEOTIDE SEQUENCE [LARGE SCALE GENOMIC DNA]</scope>
    <source>
        <strain evidence="9 10">18</strain>
    </source>
</reference>
<keyword evidence="7" id="KW-1133">Transmembrane helix</keyword>
<keyword evidence="6" id="KW-0482">Metalloprotease</keyword>
<organism evidence="9 10">
    <name type="scientific">Glycomyces buryatensis</name>
    <dbReference type="NCBI Taxonomy" id="2570927"/>
    <lineage>
        <taxon>Bacteria</taxon>
        <taxon>Bacillati</taxon>
        <taxon>Actinomycetota</taxon>
        <taxon>Actinomycetes</taxon>
        <taxon>Glycomycetales</taxon>
        <taxon>Glycomycetaceae</taxon>
        <taxon>Glycomyces</taxon>
    </lineage>
</organism>
<dbReference type="GO" id="GO:0046872">
    <property type="term" value="F:metal ion binding"/>
    <property type="evidence" value="ECO:0007669"/>
    <property type="project" value="UniProtKB-KW"/>
</dbReference>
<dbReference type="RefSeq" id="WP_136534260.1">
    <property type="nucleotide sequence ID" value="NZ_STGY01000037.1"/>
</dbReference>
<dbReference type="GO" id="GO:0006508">
    <property type="term" value="P:proteolysis"/>
    <property type="evidence" value="ECO:0007669"/>
    <property type="project" value="UniProtKB-KW"/>
</dbReference>
<keyword evidence="7" id="KW-0812">Transmembrane</keyword>
<feature type="transmembrane region" description="Helical" evidence="7">
    <location>
        <begin position="262"/>
        <end position="280"/>
    </location>
</feature>
<keyword evidence="2" id="KW-0645">Protease</keyword>
<comment type="caution">
    <text evidence="9">The sequence shown here is derived from an EMBL/GenBank/DDBJ whole genome shotgun (WGS) entry which is preliminary data.</text>
</comment>
<feature type="transmembrane region" description="Helical" evidence="7">
    <location>
        <begin position="347"/>
        <end position="365"/>
    </location>
</feature>
<keyword evidence="4" id="KW-0378">Hydrolase</keyword>
<keyword evidence="3" id="KW-0479">Metal-binding</keyword>
<feature type="transmembrane region" description="Helical" evidence="7">
    <location>
        <begin position="608"/>
        <end position="630"/>
    </location>
</feature>
<gene>
    <name evidence="9" type="ORF">FAB82_09265</name>
</gene>
<keyword evidence="7" id="KW-0472">Membrane</keyword>
<comment type="cofactor">
    <cofactor evidence="1">
        <name>Zn(2+)</name>
        <dbReference type="ChEBI" id="CHEBI:29105"/>
    </cofactor>
</comment>
<dbReference type="Pfam" id="PF01435">
    <property type="entry name" value="Peptidase_M48"/>
    <property type="match status" value="1"/>
</dbReference>
<feature type="domain" description="Peptidase M48" evidence="8">
    <location>
        <begin position="184"/>
        <end position="341"/>
    </location>
</feature>
<feature type="transmembrane region" description="Helical" evidence="7">
    <location>
        <begin position="385"/>
        <end position="404"/>
    </location>
</feature>
<proteinExistence type="predicted"/>
<keyword evidence="10" id="KW-1185">Reference proteome</keyword>
<feature type="transmembrane region" description="Helical" evidence="7">
    <location>
        <begin position="93"/>
        <end position="114"/>
    </location>
</feature>
<evidence type="ECO:0000256" key="4">
    <source>
        <dbReference type="ARBA" id="ARBA00022801"/>
    </source>
</evidence>
<evidence type="ECO:0000313" key="10">
    <source>
        <dbReference type="Proteomes" id="UP000308760"/>
    </source>
</evidence>
<evidence type="ECO:0000256" key="5">
    <source>
        <dbReference type="ARBA" id="ARBA00022833"/>
    </source>
</evidence>
<evidence type="ECO:0000256" key="7">
    <source>
        <dbReference type="SAM" id="Phobius"/>
    </source>
</evidence>
<feature type="transmembrane region" description="Helical" evidence="7">
    <location>
        <begin position="545"/>
        <end position="578"/>
    </location>
</feature>
<evidence type="ECO:0000256" key="3">
    <source>
        <dbReference type="ARBA" id="ARBA00022723"/>
    </source>
</evidence>
<dbReference type="OrthoDB" id="4889053at2"/>
<dbReference type="AlphaFoldDB" id="A0A4S8QBL9"/>
<keyword evidence="5" id="KW-0862">Zinc</keyword>
<evidence type="ECO:0000256" key="1">
    <source>
        <dbReference type="ARBA" id="ARBA00001947"/>
    </source>
</evidence>
<feature type="transmembrane region" description="Helical" evidence="7">
    <location>
        <begin position="768"/>
        <end position="788"/>
    </location>
</feature>
<feature type="transmembrane region" description="Helical" evidence="7">
    <location>
        <begin position="21"/>
        <end position="42"/>
    </location>
</feature>
<dbReference type="Proteomes" id="UP000308760">
    <property type="component" value="Unassembled WGS sequence"/>
</dbReference>
<name>A0A4S8QBL9_9ACTN</name>
<reference evidence="10" key="1">
    <citation type="submission" date="2019-04" db="EMBL/GenBank/DDBJ databases">
        <title>Nocardioides xinjiangensis sp. nov.</title>
        <authorList>
            <person name="Liu S."/>
        </authorList>
    </citation>
    <scope>NUCLEOTIDE SEQUENCE [LARGE SCALE GENOMIC DNA]</scope>
    <source>
        <strain evidence="10">18</strain>
    </source>
</reference>